<dbReference type="OrthoDB" id="9790442at2"/>
<dbReference type="GO" id="GO:0000976">
    <property type="term" value="F:transcription cis-regulatory region binding"/>
    <property type="evidence" value="ECO:0007669"/>
    <property type="project" value="TreeGrafter"/>
</dbReference>
<dbReference type="Pfam" id="PF00072">
    <property type="entry name" value="Response_reg"/>
    <property type="match status" value="1"/>
</dbReference>
<dbReference type="RefSeq" id="WP_148453545.1">
    <property type="nucleotide sequence ID" value="NZ_VSDO01000003.1"/>
</dbReference>
<dbReference type="InterPro" id="IPR001789">
    <property type="entry name" value="Sig_transdc_resp-reg_receiver"/>
</dbReference>
<feature type="domain" description="Response regulatory" evidence="9">
    <location>
        <begin position="7"/>
        <end position="119"/>
    </location>
</feature>
<dbReference type="GO" id="GO:0032993">
    <property type="term" value="C:protein-DNA complex"/>
    <property type="evidence" value="ECO:0007669"/>
    <property type="project" value="TreeGrafter"/>
</dbReference>
<sequence length="229" mass="26319">MDMPDTTVLIVDDEADIVSFLRDALEDEGYEVLTARNGEEAVRQAEKGPQLVLLDVMMDGMNGFEVCERIRSAVHGPIIFLSACQEEADRIKGLVVGGDDYLVKPFSLSELKARVHAHLRRERRQSESREEEILRFGDLTIDYNRRTVRIRGEEVELTAKMFEIVWLLALNRGHVFSREHIYERVWGLEADGDDSTVTEHIKKIRARLQAVSPDDNYIQTVWGVGYKWK</sequence>
<feature type="DNA-binding region" description="OmpR/PhoB-type" evidence="8">
    <location>
        <begin position="131"/>
        <end position="229"/>
    </location>
</feature>
<dbReference type="Proteomes" id="UP000325218">
    <property type="component" value="Unassembled WGS sequence"/>
</dbReference>
<dbReference type="PANTHER" id="PTHR48111">
    <property type="entry name" value="REGULATOR OF RPOS"/>
    <property type="match status" value="1"/>
</dbReference>
<dbReference type="GO" id="GO:0000156">
    <property type="term" value="F:phosphorelay response regulator activity"/>
    <property type="evidence" value="ECO:0007669"/>
    <property type="project" value="TreeGrafter"/>
</dbReference>
<dbReference type="PROSITE" id="PS50110">
    <property type="entry name" value="RESPONSE_REGULATORY"/>
    <property type="match status" value="1"/>
</dbReference>
<dbReference type="EMBL" id="VSDO01000003">
    <property type="protein sequence ID" value="TYA12129.1"/>
    <property type="molecule type" value="Genomic_DNA"/>
</dbReference>
<dbReference type="GO" id="GO:0006355">
    <property type="term" value="P:regulation of DNA-templated transcription"/>
    <property type="evidence" value="ECO:0007669"/>
    <property type="project" value="InterPro"/>
</dbReference>
<keyword evidence="6" id="KW-0804">Transcription</keyword>
<evidence type="ECO:0000256" key="7">
    <source>
        <dbReference type="PROSITE-ProRule" id="PRU00169"/>
    </source>
</evidence>
<protein>
    <submittedName>
        <fullName evidence="11">Response regulator transcription factor</fullName>
    </submittedName>
</protein>
<dbReference type="InterPro" id="IPR001867">
    <property type="entry name" value="OmpR/PhoB-type_DNA-bd"/>
</dbReference>
<evidence type="ECO:0000256" key="4">
    <source>
        <dbReference type="ARBA" id="ARBA00023015"/>
    </source>
</evidence>
<keyword evidence="2 7" id="KW-0597">Phosphoprotein</keyword>
<evidence type="ECO:0000256" key="8">
    <source>
        <dbReference type="PROSITE-ProRule" id="PRU01091"/>
    </source>
</evidence>
<dbReference type="InterPro" id="IPR011006">
    <property type="entry name" value="CheY-like_superfamily"/>
</dbReference>
<evidence type="ECO:0000259" key="9">
    <source>
        <dbReference type="PROSITE" id="PS50110"/>
    </source>
</evidence>
<feature type="domain" description="OmpR/PhoB-type" evidence="10">
    <location>
        <begin position="131"/>
        <end position="229"/>
    </location>
</feature>
<accession>A0A5D0CQ97</accession>
<dbReference type="Gene3D" id="1.10.10.10">
    <property type="entry name" value="Winged helix-like DNA-binding domain superfamily/Winged helix DNA-binding domain"/>
    <property type="match status" value="1"/>
</dbReference>
<name>A0A5D0CQ97_9BACL</name>
<dbReference type="InterPro" id="IPR036388">
    <property type="entry name" value="WH-like_DNA-bd_sf"/>
</dbReference>
<comment type="caution">
    <text evidence="11">The sequence shown here is derived from an EMBL/GenBank/DDBJ whole genome shotgun (WGS) entry which is preliminary data.</text>
</comment>
<evidence type="ECO:0000256" key="1">
    <source>
        <dbReference type="ARBA" id="ARBA00004496"/>
    </source>
</evidence>
<dbReference type="CDD" id="cd00383">
    <property type="entry name" value="trans_reg_C"/>
    <property type="match status" value="1"/>
</dbReference>
<dbReference type="FunFam" id="1.10.10.10:FF:000018">
    <property type="entry name" value="DNA-binding response regulator ResD"/>
    <property type="match status" value="1"/>
</dbReference>
<dbReference type="Gene3D" id="3.40.50.2300">
    <property type="match status" value="1"/>
</dbReference>
<dbReference type="GO" id="GO:0005829">
    <property type="term" value="C:cytosol"/>
    <property type="evidence" value="ECO:0007669"/>
    <property type="project" value="TreeGrafter"/>
</dbReference>
<dbReference type="AlphaFoldDB" id="A0A5D0CQ97"/>
<keyword evidence="4" id="KW-0805">Transcription regulation</keyword>
<reference evidence="11 12" key="1">
    <citation type="submission" date="2019-08" db="EMBL/GenBank/DDBJ databases">
        <title>Genome sequencing of Paenibacillus faecis DSM 23593(T).</title>
        <authorList>
            <person name="Kook J.-K."/>
            <person name="Park S.-N."/>
            <person name="Lim Y.K."/>
        </authorList>
    </citation>
    <scope>NUCLEOTIDE SEQUENCE [LARGE SCALE GENOMIC DNA]</scope>
    <source>
        <strain evidence="11 12">DSM 23593</strain>
    </source>
</reference>
<dbReference type="CDD" id="cd17574">
    <property type="entry name" value="REC_OmpR"/>
    <property type="match status" value="1"/>
</dbReference>
<feature type="modified residue" description="4-aspartylphosphate" evidence="7">
    <location>
        <position position="55"/>
    </location>
</feature>
<dbReference type="InterPro" id="IPR039420">
    <property type="entry name" value="WalR-like"/>
</dbReference>
<dbReference type="SMART" id="SM00862">
    <property type="entry name" value="Trans_reg_C"/>
    <property type="match status" value="1"/>
</dbReference>
<evidence type="ECO:0000259" key="10">
    <source>
        <dbReference type="PROSITE" id="PS51755"/>
    </source>
</evidence>
<evidence type="ECO:0000256" key="6">
    <source>
        <dbReference type="ARBA" id="ARBA00023163"/>
    </source>
</evidence>
<proteinExistence type="predicted"/>
<evidence type="ECO:0000256" key="5">
    <source>
        <dbReference type="ARBA" id="ARBA00023125"/>
    </source>
</evidence>
<evidence type="ECO:0000313" key="12">
    <source>
        <dbReference type="Proteomes" id="UP000325218"/>
    </source>
</evidence>
<comment type="subcellular location">
    <subcellularLocation>
        <location evidence="1">Cytoplasm</location>
    </subcellularLocation>
</comment>
<dbReference type="FunFam" id="3.40.50.2300:FF:000001">
    <property type="entry name" value="DNA-binding response regulator PhoB"/>
    <property type="match status" value="1"/>
</dbReference>
<keyword evidence="3" id="KW-0902">Two-component regulatory system</keyword>
<dbReference type="Gene3D" id="6.10.250.690">
    <property type="match status" value="1"/>
</dbReference>
<keyword evidence="5 8" id="KW-0238">DNA-binding</keyword>
<dbReference type="SUPFAM" id="SSF52172">
    <property type="entry name" value="CheY-like"/>
    <property type="match status" value="1"/>
</dbReference>
<evidence type="ECO:0000256" key="3">
    <source>
        <dbReference type="ARBA" id="ARBA00023012"/>
    </source>
</evidence>
<keyword evidence="12" id="KW-1185">Reference proteome</keyword>
<evidence type="ECO:0000313" key="11">
    <source>
        <dbReference type="EMBL" id="TYA12129.1"/>
    </source>
</evidence>
<dbReference type="PROSITE" id="PS51755">
    <property type="entry name" value="OMPR_PHOB"/>
    <property type="match status" value="1"/>
</dbReference>
<dbReference type="PANTHER" id="PTHR48111:SF2">
    <property type="entry name" value="RESPONSE REGULATOR SAER"/>
    <property type="match status" value="1"/>
</dbReference>
<organism evidence="11 12">
    <name type="scientific">Paenibacillus faecis</name>
    <dbReference type="NCBI Taxonomy" id="862114"/>
    <lineage>
        <taxon>Bacteria</taxon>
        <taxon>Bacillati</taxon>
        <taxon>Bacillota</taxon>
        <taxon>Bacilli</taxon>
        <taxon>Bacillales</taxon>
        <taxon>Paenibacillaceae</taxon>
        <taxon>Paenibacillus</taxon>
    </lineage>
</organism>
<gene>
    <name evidence="11" type="ORF">FRY98_15510</name>
</gene>
<dbReference type="SMART" id="SM00448">
    <property type="entry name" value="REC"/>
    <property type="match status" value="1"/>
</dbReference>
<dbReference type="Pfam" id="PF00486">
    <property type="entry name" value="Trans_reg_C"/>
    <property type="match status" value="1"/>
</dbReference>
<evidence type="ECO:0000256" key="2">
    <source>
        <dbReference type="ARBA" id="ARBA00022553"/>
    </source>
</evidence>